<dbReference type="SUPFAM" id="SSF48452">
    <property type="entry name" value="TPR-like"/>
    <property type="match status" value="1"/>
</dbReference>
<dbReference type="AlphaFoldDB" id="A0A9X0BLL0"/>
<reference evidence="1" key="2">
    <citation type="journal article" date="2023" name="IMA Fungus">
        <title>Comparative genomic study of the Penicillium genus elucidates a diverse pangenome and 15 lateral gene transfer events.</title>
        <authorList>
            <person name="Petersen C."/>
            <person name="Sorensen T."/>
            <person name="Nielsen M.R."/>
            <person name="Sondergaard T.E."/>
            <person name="Sorensen J.L."/>
            <person name="Fitzpatrick D.A."/>
            <person name="Frisvad J.C."/>
            <person name="Nielsen K.L."/>
        </authorList>
    </citation>
    <scope>NUCLEOTIDE SEQUENCE</scope>
    <source>
        <strain evidence="1">IBT 30728</strain>
    </source>
</reference>
<keyword evidence="2" id="KW-1185">Reference proteome</keyword>
<dbReference type="GO" id="GO:0005524">
    <property type="term" value="F:ATP binding"/>
    <property type="evidence" value="ECO:0007669"/>
    <property type="project" value="InterPro"/>
</dbReference>
<proteinExistence type="predicted"/>
<dbReference type="Gene3D" id="1.25.40.10">
    <property type="entry name" value="Tetratricopeptide repeat domain"/>
    <property type="match status" value="1"/>
</dbReference>
<dbReference type="EMBL" id="JAPWDQ010000014">
    <property type="protein sequence ID" value="KAJ5471876.1"/>
    <property type="molecule type" value="Genomic_DNA"/>
</dbReference>
<dbReference type="Gene3D" id="3.40.1190.10">
    <property type="entry name" value="Mur-like, catalytic domain"/>
    <property type="match status" value="1"/>
</dbReference>
<name>A0A9X0BLL0_9EURO</name>
<dbReference type="InterPro" id="IPR036565">
    <property type="entry name" value="Mur-like_cat_sf"/>
</dbReference>
<gene>
    <name evidence="1" type="ORF">N7539_008819</name>
</gene>
<dbReference type="RefSeq" id="XP_056786422.1">
    <property type="nucleotide sequence ID" value="XM_056938414.1"/>
</dbReference>
<dbReference type="InterPro" id="IPR011990">
    <property type="entry name" value="TPR-like_helical_dom_sf"/>
</dbReference>
<dbReference type="Pfam" id="PF13432">
    <property type="entry name" value="TPR_16"/>
    <property type="match status" value="1"/>
</dbReference>
<dbReference type="Proteomes" id="UP001148312">
    <property type="component" value="Unassembled WGS sequence"/>
</dbReference>
<accession>A0A9X0BLL0</accession>
<reference evidence="1" key="1">
    <citation type="submission" date="2022-12" db="EMBL/GenBank/DDBJ databases">
        <authorList>
            <person name="Petersen C."/>
        </authorList>
    </citation>
    <scope>NUCLEOTIDE SEQUENCE</scope>
    <source>
        <strain evidence="1">IBT 30728</strain>
    </source>
</reference>
<sequence length="786" mass="89771">MSPTIQIISATGSYSWYDTSGLGRLDVHAKELLKLEAKYLRCSLEPEHPVQPNNIYKDFETKAAQIKARLQTSDSYLRTDEKIRKNLEALEHEPRLLERMYEGFSKVIPAAKVWEDCKYKEMVIFTLQRFGPAYAILIVCIFGISGRYGRMYITSTQLAKIVQRIGRDVGSNQNALYCPGLEIYWHTLIKEKTTFTRTNSSRDRRTEIPSGADLASDSEAAVSHCSGRNWHATVMNTGVYHPSSFPWGTRKMLLLVLIHVMGSSRIQLDTLRRALLPQYRWSQSGNRTTASRADMMCFQELFANECTFGEEIQACSNDGLIKLFKAEDGTQLYTLDCDLESYFRSYPQPLLVALFAHIGYIYPRDDTFEETFYTAGKLLMPAMDKLWEYIQKRDVLDLPSNVKGSFMEASLSACKVTNHTHAEYIVSILRTLHDSSVSLYVEAVLTWQESALLRRKGDIQGSETVLDKIFHEISKYPSPDSDVRSYCAYGRLFFSRAENAIMRNDFDRAWEQLDRWESRSHSTSMMELKAARLFNTVFGRVARYAGKFSEARECFERCLHDGDPSYRHIQFHLADMYCELGHNKQARDLLYRDVERLRQTQSQRLKAFRRLALPLAEAHINLGQFDAARNTLGAALKAYENIQNHDMTDQLGHVRTLVSLARIDWYEGQYLCADGTLKRAVDLIEAYSTFIPLGFDFAFINLFHSAVKRALAMSLATGFVFPAATHVFVQLVQHLPDIARHKAGIFKSGCRAFSAPQEAEVTKVLEQRARELENVTLSVVEPDSSL</sequence>
<evidence type="ECO:0000313" key="1">
    <source>
        <dbReference type="EMBL" id="KAJ5471876.1"/>
    </source>
</evidence>
<evidence type="ECO:0000313" key="2">
    <source>
        <dbReference type="Proteomes" id="UP001148312"/>
    </source>
</evidence>
<dbReference type="GeneID" id="81628664"/>
<dbReference type="SUPFAM" id="SSF53623">
    <property type="entry name" value="MurD-like peptide ligases, catalytic domain"/>
    <property type="match status" value="1"/>
</dbReference>
<evidence type="ECO:0008006" key="3">
    <source>
        <dbReference type="Google" id="ProtNLM"/>
    </source>
</evidence>
<protein>
    <recommendedName>
        <fullName evidence="3">TPR-like protein</fullName>
    </recommendedName>
</protein>
<comment type="caution">
    <text evidence="1">The sequence shown here is derived from an EMBL/GenBank/DDBJ whole genome shotgun (WGS) entry which is preliminary data.</text>
</comment>
<organism evidence="1 2">
    <name type="scientific">Penicillium diatomitis</name>
    <dbReference type="NCBI Taxonomy" id="2819901"/>
    <lineage>
        <taxon>Eukaryota</taxon>
        <taxon>Fungi</taxon>
        <taxon>Dikarya</taxon>
        <taxon>Ascomycota</taxon>
        <taxon>Pezizomycotina</taxon>
        <taxon>Eurotiomycetes</taxon>
        <taxon>Eurotiomycetidae</taxon>
        <taxon>Eurotiales</taxon>
        <taxon>Aspergillaceae</taxon>
        <taxon>Penicillium</taxon>
    </lineage>
</organism>